<gene>
    <name evidence="2" type="ORF">EXIGLDRAFT_622324</name>
</gene>
<evidence type="ECO:0000313" key="2">
    <source>
        <dbReference type="EMBL" id="KZV86107.1"/>
    </source>
</evidence>
<accession>A0A165E5E8</accession>
<dbReference type="OrthoDB" id="2757214at2759"/>
<keyword evidence="1" id="KW-0732">Signal</keyword>
<keyword evidence="3" id="KW-1185">Reference proteome</keyword>
<dbReference type="EMBL" id="KV426166">
    <property type="protein sequence ID" value="KZV86107.1"/>
    <property type="molecule type" value="Genomic_DNA"/>
</dbReference>
<protein>
    <recommendedName>
        <fullName evidence="4">Hydrophobin</fullName>
    </recommendedName>
</protein>
<feature type="chain" id="PRO_5007857018" description="Hydrophobin" evidence="1">
    <location>
        <begin position="18"/>
        <end position="168"/>
    </location>
</feature>
<evidence type="ECO:0008006" key="4">
    <source>
        <dbReference type="Google" id="ProtNLM"/>
    </source>
</evidence>
<dbReference type="InParanoid" id="A0A165E5E8"/>
<proteinExistence type="predicted"/>
<reference evidence="2 3" key="1">
    <citation type="journal article" date="2016" name="Mol. Biol. Evol.">
        <title>Comparative Genomics of Early-Diverging Mushroom-Forming Fungi Provides Insights into the Origins of Lignocellulose Decay Capabilities.</title>
        <authorList>
            <person name="Nagy L.G."/>
            <person name="Riley R."/>
            <person name="Tritt A."/>
            <person name="Adam C."/>
            <person name="Daum C."/>
            <person name="Floudas D."/>
            <person name="Sun H."/>
            <person name="Yadav J.S."/>
            <person name="Pangilinan J."/>
            <person name="Larsson K.H."/>
            <person name="Matsuura K."/>
            <person name="Barry K."/>
            <person name="Labutti K."/>
            <person name="Kuo R."/>
            <person name="Ohm R.A."/>
            <person name="Bhattacharya S.S."/>
            <person name="Shirouzu T."/>
            <person name="Yoshinaga Y."/>
            <person name="Martin F.M."/>
            <person name="Grigoriev I.V."/>
            <person name="Hibbett D.S."/>
        </authorList>
    </citation>
    <scope>NUCLEOTIDE SEQUENCE [LARGE SCALE GENOMIC DNA]</scope>
    <source>
        <strain evidence="2 3">HHB12029</strain>
    </source>
</reference>
<dbReference type="AlphaFoldDB" id="A0A165E5E8"/>
<sequence>MLRVFAVSAYLAVRAVAVSHTTCKDPSVTWYNDDQGLNPCQQYETIRRYCNSGYEVPVLSVNTTGSLCDTQDKQCCCNSIAFALSMLCLNCQQGVGTGHPPQDNGIDAAVGTYQIYLDHCGVGTNQSLPDPVQLAVCRNGPHLKHALYGLFWGKGDWYVVVHAFTSLS</sequence>
<dbReference type="STRING" id="1314781.A0A165E5E8"/>
<name>A0A165E5E8_EXIGL</name>
<feature type="signal peptide" evidence="1">
    <location>
        <begin position="1"/>
        <end position="17"/>
    </location>
</feature>
<evidence type="ECO:0000256" key="1">
    <source>
        <dbReference type="SAM" id="SignalP"/>
    </source>
</evidence>
<organism evidence="2 3">
    <name type="scientific">Exidia glandulosa HHB12029</name>
    <dbReference type="NCBI Taxonomy" id="1314781"/>
    <lineage>
        <taxon>Eukaryota</taxon>
        <taxon>Fungi</taxon>
        <taxon>Dikarya</taxon>
        <taxon>Basidiomycota</taxon>
        <taxon>Agaricomycotina</taxon>
        <taxon>Agaricomycetes</taxon>
        <taxon>Auriculariales</taxon>
        <taxon>Exidiaceae</taxon>
        <taxon>Exidia</taxon>
    </lineage>
</organism>
<evidence type="ECO:0000313" key="3">
    <source>
        <dbReference type="Proteomes" id="UP000077266"/>
    </source>
</evidence>
<dbReference type="Proteomes" id="UP000077266">
    <property type="component" value="Unassembled WGS sequence"/>
</dbReference>